<organism evidence="5 6">
    <name type="scientific">Latimeria chalumnae</name>
    <name type="common">Coelacanth</name>
    <dbReference type="NCBI Taxonomy" id="7897"/>
    <lineage>
        <taxon>Eukaryota</taxon>
        <taxon>Metazoa</taxon>
        <taxon>Chordata</taxon>
        <taxon>Craniata</taxon>
        <taxon>Vertebrata</taxon>
        <taxon>Euteleostomi</taxon>
        <taxon>Coelacanthiformes</taxon>
        <taxon>Coelacanthidae</taxon>
        <taxon>Latimeria</taxon>
    </lineage>
</organism>
<dbReference type="GO" id="GO:0002250">
    <property type="term" value="P:adaptive immune response"/>
    <property type="evidence" value="ECO:0007669"/>
    <property type="project" value="UniProtKB-KW"/>
</dbReference>
<dbReference type="InterPro" id="IPR050199">
    <property type="entry name" value="IgHV"/>
</dbReference>
<reference evidence="5" key="3">
    <citation type="submission" date="2025-09" db="UniProtKB">
        <authorList>
            <consortium name="Ensembl"/>
        </authorList>
    </citation>
    <scope>IDENTIFICATION</scope>
</reference>
<feature type="domain" description="Ig-like" evidence="4">
    <location>
        <begin position="5"/>
        <end position="100"/>
    </location>
</feature>
<evidence type="ECO:0000259" key="4">
    <source>
        <dbReference type="PROSITE" id="PS50835"/>
    </source>
</evidence>
<evidence type="ECO:0000256" key="3">
    <source>
        <dbReference type="ARBA" id="ARBA00043265"/>
    </source>
</evidence>
<dbReference type="InterPro" id="IPR036179">
    <property type="entry name" value="Ig-like_dom_sf"/>
</dbReference>
<dbReference type="SMART" id="SM00409">
    <property type="entry name" value="IG"/>
    <property type="match status" value="1"/>
</dbReference>
<dbReference type="GO" id="GO:0005576">
    <property type="term" value="C:extracellular region"/>
    <property type="evidence" value="ECO:0007669"/>
    <property type="project" value="UniProtKB-ARBA"/>
</dbReference>
<dbReference type="EMBL" id="AFYH01118925">
    <property type="status" value="NOT_ANNOTATED_CDS"/>
    <property type="molecule type" value="Genomic_DNA"/>
</dbReference>
<dbReference type="Proteomes" id="UP000008672">
    <property type="component" value="Unassembled WGS sequence"/>
</dbReference>
<name>H3AGC3_LATCH</name>
<keyword evidence="1" id="KW-0391">Immunity</keyword>
<evidence type="ECO:0000313" key="6">
    <source>
        <dbReference type="Proteomes" id="UP000008672"/>
    </source>
</evidence>
<reference evidence="6" key="1">
    <citation type="submission" date="2011-08" db="EMBL/GenBank/DDBJ databases">
        <title>The draft genome of Latimeria chalumnae.</title>
        <authorList>
            <person name="Di Palma F."/>
            <person name="Alfoldi J."/>
            <person name="Johnson J."/>
            <person name="Berlin A."/>
            <person name="Gnerre S."/>
            <person name="Jaffe D."/>
            <person name="MacCallum I."/>
            <person name="Young S."/>
            <person name="Walker B.J."/>
            <person name="Lander E."/>
            <person name="Lindblad-Toh K."/>
        </authorList>
    </citation>
    <scope>NUCLEOTIDE SEQUENCE [LARGE SCALE GENOMIC DNA]</scope>
    <source>
        <strain evidence="6">Wild caught</strain>
    </source>
</reference>
<dbReference type="InterPro" id="IPR007110">
    <property type="entry name" value="Ig-like_dom"/>
</dbReference>
<keyword evidence="6" id="KW-1185">Reference proteome</keyword>
<reference evidence="5" key="2">
    <citation type="submission" date="2025-08" db="UniProtKB">
        <authorList>
            <consortium name="Ensembl"/>
        </authorList>
    </citation>
    <scope>IDENTIFICATION</scope>
</reference>
<keyword evidence="3" id="KW-1280">Immunoglobulin</keyword>
<evidence type="ECO:0000256" key="2">
    <source>
        <dbReference type="ARBA" id="ARBA00023130"/>
    </source>
</evidence>
<evidence type="ECO:0000256" key="1">
    <source>
        <dbReference type="ARBA" id="ARBA00022859"/>
    </source>
</evidence>
<dbReference type="Gene3D" id="2.60.40.10">
    <property type="entry name" value="Immunoglobulins"/>
    <property type="match status" value="2"/>
</dbReference>
<dbReference type="PROSITE" id="PS50835">
    <property type="entry name" value="IG_LIKE"/>
    <property type="match status" value="1"/>
</dbReference>
<dbReference type="InParanoid" id="H3AGC3"/>
<dbReference type="Pfam" id="PF07686">
    <property type="entry name" value="V-set"/>
    <property type="match status" value="1"/>
</dbReference>
<dbReference type="OMA" id="SATMEVK"/>
<dbReference type="InterPro" id="IPR003599">
    <property type="entry name" value="Ig_sub"/>
</dbReference>
<dbReference type="PANTHER" id="PTHR23266">
    <property type="entry name" value="IMMUNOGLOBULIN HEAVY CHAIN"/>
    <property type="match status" value="1"/>
</dbReference>
<dbReference type="STRING" id="7897.ENSLACP00000008694"/>
<dbReference type="Ensembl" id="ENSLACT00000008762.1">
    <property type="protein sequence ID" value="ENSLACP00000008694.1"/>
    <property type="gene ID" value="ENSLACG00000007685.1"/>
</dbReference>
<sequence>SILTPSATMEVKNPGESLRLSCKGSGFVFADYAFHWFRQPIGKGLEWVAFISGPEGTTKKYLQSVEGRFTVSRDNANSTFYLQMNSLRFVDAATYYCAAQPHINFLQKWGLYYSSSYFSSTSHVYVESDIVLTQSEAEAKKAGDFLTISCKASGFDFSNYYMSWYRQLPGEGLEWLGYISTTGNT</sequence>
<dbReference type="SUPFAM" id="SSF48726">
    <property type="entry name" value="Immunoglobulin"/>
    <property type="match status" value="2"/>
</dbReference>
<dbReference type="GeneTree" id="ENSGT00940000163533"/>
<dbReference type="HOGENOM" id="CLU_077975_1_2_1"/>
<dbReference type="InterPro" id="IPR013106">
    <property type="entry name" value="Ig_V-set"/>
</dbReference>
<dbReference type="InterPro" id="IPR013783">
    <property type="entry name" value="Ig-like_fold"/>
</dbReference>
<dbReference type="eggNOG" id="ENOG502S5S3">
    <property type="taxonomic scope" value="Eukaryota"/>
</dbReference>
<dbReference type="AlphaFoldDB" id="H3AGC3"/>
<evidence type="ECO:0000313" key="5">
    <source>
        <dbReference type="Ensembl" id="ENSLACP00000008694.1"/>
    </source>
</evidence>
<accession>H3AGC3</accession>
<protein>
    <recommendedName>
        <fullName evidence="4">Ig-like domain-containing protein</fullName>
    </recommendedName>
</protein>
<keyword evidence="2" id="KW-1064">Adaptive immunity</keyword>
<dbReference type="SMART" id="SM00406">
    <property type="entry name" value="IGv"/>
    <property type="match status" value="2"/>
</dbReference>
<dbReference type="GO" id="GO:0019814">
    <property type="term" value="C:immunoglobulin complex"/>
    <property type="evidence" value="ECO:0007669"/>
    <property type="project" value="UniProtKB-KW"/>
</dbReference>
<proteinExistence type="predicted"/>